<dbReference type="Proteomes" id="UP000029121">
    <property type="component" value="Unassembled WGS sequence"/>
</dbReference>
<dbReference type="InterPro" id="IPR032675">
    <property type="entry name" value="LRR_dom_sf"/>
</dbReference>
<dbReference type="SMART" id="SM00579">
    <property type="entry name" value="FBD"/>
    <property type="match status" value="1"/>
</dbReference>
<evidence type="ECO:0000313" key="3">
    <source>
        <dbReference type="Proteomes" id="UP000029121"/>
    </source>
</evidence>
<dbReference type="InterPro" id="IPR055411">
    <property type="entry name" value="LRR_FXL15/At3g58940/PEG3-like"/>
</dbReference>
<sequence length="439" mass="49906">MDRISPLSDDVIIKILSFVGTKVAVSTNLLSKRWRYLWKHVPTLKYRDPSSDCEHWRASRFVDKFLLLHKAPVLEYLNLKLSWNCPPVDIETWIDIAISRGVRELQMIRHYPPSGTIPFPVSGPITLPRIMYTCETLVTLHLKVGKIIVNDIPSAICFRSLKVLVLCFVKFSSNVLVDRILSGCPVLEELSVVRVSNDKVKTFTIAVPSLKKLIAIESGYQDPGDDVQFVIKAPRLKSLFIYSRCSGLRSLVKMPDLVKADIKLRLGDSNNIMGCLTSTKRLFLCLRPPMDSCSLGVFNHLVSLTLCTCSLDWCCLILNHTPKLRALGFRIKQRARLHAKIKPPQKCCRSSQDVQTQYWEQPSSVPQCLISSLETVAWIDYKGTSVEKKVVMYLLKNSGKLKKLAIRSLKWTSDKEKFKMLQELSSTRRSSTKCQLTFT</sequence>
<dbReference type="InterPro" id="IPR036047">
    <property type="entry name" value="F-box-like_dom_sf"/>
</dbReference>
<dbReference type="Gene3D" id="3.80.10.10">
    <property type="entry name" value="Ribonuclease Inhibitor"/>
    <property type="match status" value="1"/>
</dbReference>
<dbReference type="KEGG" id="crb:17875575"/>
<dbReference type="InterPro" id="IPR006566">
    <property type="entry name" value="FBD"/>
</dbReference>
<evidence type="ECO:0000259" key="1">
    <source>
        <dbReference type="SMART" id="SM00579"/>
    </source>
</evidence>
<dbReference type="Pfam" id="PF24758">
    <property type="entry name" value="LRR_At5g56370"/>
    <property type="match status" value="1"/>
</dbReference>
<evidence type="ECO:0000313" key="2">
    <source>
        <dbReference type="EMBL" id="EOA14569.1"/>
    </source>
</evidence>
<dbReference type="PANTHER" id="PTHR31900:SF34">
    <property type="entry name" value="EMB|CAB62440.1-RELATED"/>
    <property type="match status" value="1"/>
</dbReference>
<keyword evidence="3" id="KW-1185">Reference proteome</keyword>
<dbReference type="InterPro" id="IPR050232">
    <property type="entry name" value="FBL13/AtMIF1-like"/>
</dbReference>
<dbReference type="InterPro" id="IPR001810">
    <property type="entry name" value="F-box_dom"/>
</dbReference>
<dbReference type="PANTHER" id="PTHR31900">
    <property type="entry name" value="F-BOX/RNI SUPERFAMILY PROTEIN-RELATED"/>
    <property type="match status" value="1"/>
</dbReference>
<proteinExistence type="predicted"/>
<dbReference type="Pfam" id="PF00646">
    <property type="entry name" value="F-box"/>
    <property type="match status" value="1"/>
</dbReference>
<reference evidence="3" key="1">
    <citation type="journal article" date="2013" name="Nat. Genet.">
        <title>The Capsella rubella genome and the genomic consequences of rapid mating system evolution.</title>
        <authorList>
            <person name="Slotte T."/>
            <person name="Hazzouri K.M."/>
            <person name="Agren J.A."/>
            <person name="Koenig D."/>
            <person name="Maumus F."/>
            <person name="Guo Y.L."/>
            <person name="Steige K."/>
            <person name="Platts A.E."/>
            <person name="Escobar J.S."/>
            <person name="Newman L.K."/>
            <person name="Wang W."/>
            <person name="Mandakova T."/>
            <person name="Vello E."/>
            <person name="Smith L.M."/>
            <person name="Henz S.R."/>
            <person name="Steffen J."/>
            <person name="Takuno S."/>
            <person name="Brandvain Y."/>
            <person name="Coop G."/>
            <person name="Andolfatto P."/>
            <person name="Hu T.T."/>
            <person name="Blanchette M."/>
            <person name="Clark R.M."/>
            <person name="Quesneville H."/>
            <person name="Nordborg M."/>
            <person name="Gaut B.S."/>
            <person name="Lysak M.A."/>
            <person name="Jenkins J."/>
            <person name="Grimwood J."/>
            <person name="Chapman J."/>
            <person name="Prochnik S."/>
            <person name="Shu S."/>
            <person name="Rokhsar D."/>
            <person name="Schmutz J."/>
            <person name="Weigel D."/>
            <person name="Wright S.I."/>
        </authorList>
    </citation>
    <scope>NUCLEOTIDE SEQUENCE [LARGE SCALE GENOMIC DNA]</scope>
    <source>
        <strain evidence="3">cv. Monte Gargano</strain>
    </source>
</reference>
<dbReference type="EMBL" id="KB870812">
    <property type="protein sequence ID" value="EOA14569.1"/>
    <property type="molecule type" value="Genomic_DNA"/>
</dbReference>
<feature type="domain" description="FBD" evidence="1">
    <location>
        <begin position="367"/>
        <end position="439"/>
    </location>
</feature>
<dbReference type="SUPFAM" id="SSF52047">
    <property type="entry name" value="RNI-like"/>
    <property type="match status" value="1"/>
</dbReference>
<organism evidence="2 3">
    <name type="scientific">Capsella rubella</name>
    <dbReference type="NCBI Taxonomy" id="81985"/>
    <lineage>
        <taxon>Eukaryota</taxon>
        <taxon>Viridiplantae</taxon>
        <taxon>Streptophyta</taxon>
        <taxon>Embryophyta</taxon>
        <taxon>Tracheophyta</taxon>
        <taxon>Spermatophyta</taxon>
        <taxon>Magnoliopsida</taxon>
        <taxon>eudicotyledons</taxon>
        <taxon>Gunneridae</taxon>
        <taxon>Pentapetalae</taxon>
        <taxon>rosids</taxon>
        <taxon>malvids</taxon>
        <taxon>Brassicales</taxon>
        <taxon>Brassicaceae</taxon>
        <taxon>Camelineae</taxon>
        <taxon>Capsella</taxon>
    </lineage>
</organism>
<name>R0GD18_9BRAS</name>
<dbReference type="OrthoDB" id="612216at2759"/>
<gene>
    <name evidence="2" type="ORF">CARUB_v10027810mg</name>
</gene>
<protein>
    <recommendedName>
        <fullName evidence="1">FBD domain-containing protein</fullName>
    </recommendedName>
</protein>
<dbReference type="STRING" id="81985.R0GD18"/>
<accession>R0GD18</accession>
<dbReference type="Pfam" id="PF08387">
    <property type="entry name" value="FBD"/>
    <property type="match status" value="1"/>
</dbReference>
<dbReference type="AlphaFoldDB" id="R0GD18"/>
<dbReference type="SUPFAM" id="SSF81383">
    <property type="entry name" value="F-box domain"/>
    <property type="match status" value="1"/>
</dbReference>